<evidence type="ECO:0008006" key="7">
    <source>
        <dbReference type="Google" id="ProtNLM"/>
    </source>
</evidence>
<evidence type="ECO:0000256" key="2">
    <source>
        <dbReference type="ARBA" id="ARBA00022679"/>
    </source>
</evidence>
<dbReference type="GO" id="GO:0004674">
    <property type="term" value="F:protein serine/threonine kinase activity"/>
    <property type="evidence" value="ECO:0007669"/>
    <property type="project" value="UniProtKB-KW"/>
</dbReference>
<dbReference type="AlphaFoldDB" id="A0A7R9FCG9"/>
<evidence type="ECO:0000256" key="1">
    <source>
        <dbReference type="ARBA" id="ARBA00022527"/>
    </source>
</evidence>
<organism evidence="6">
    <name type="scientific">Timema bartmani</name>
    <dbReference type="NCBI Taxonomy" id="61472"/>
    <lineage>
        <taxon>Eukaryota</taxon>
        <taxon>Metazoa</taxon>
        <taxon>Ecdysozoa</taxon>
        <taxon>Arthropoda</taxon>
        <taxon>Hexapoda</taxon>
        <taxon>Insecta</taxon>
        <taxon>Pterygota</taxon>
        <taxon>Neoptera</taxon>
        <taxon>Polyneoptera</taxon>
        <taxon>Phasmatodea</taxon>
        <taxon>Timematodea</taxon>
        <taxon>Timematoidea</taxon>
        <taxon>Timematidae</taxon>
        <taxon>Timema</taxon>
    </lineage>
</organism>
<evidence type="ECO:0000313" key="6">
    <source>
        <dbReference type="EMBL" id="CAD7450117.1"/>
    </source>
</evidence>
<dbReference type="GO" id="GO:0005524">
    <property type="term" value="F:ATP binding"/>
    <property type="evidence" value="ECO:0007669"/>
    <property type="project" value="UniProtKB-KW"/>
</dbReference>
<dbReference type="PANTHER" id="PTHR24355:SF28">
    <property type="entry name" value="G PROTEIN-COUPLED RECEPTOR KINASE 2"/>
    <property type="match status" value="1"/>
</dbReference>
<reference evidence="6" key="1">
    <citation type="submission" date="2020-11" db="EMBL/GenBank/DDBJ databases">
        <authorList>
            <person name="Tran Van P."/>
        </authorList>
    </citation>
    <scope>NUCLEOTIDE SEQUENCE</scope>
</reference>
<keyword evidence="1" id="KW-0723">Serine/threonine-protein kinase</keyword>
<dbReference type="PANTHER" id="PTHR24355">
    <property type="entry name" value="G PROTEIN-COUPLED RECEPTOR KINASE/RIBOSOMAL PROTEIN S6 KINASE"/>
    <property type="match status" value="1"/>
</dbReference>
<dbReference type="SUPFAM" id="SSF48097">
    <property type="entry name" value="Regulator of G-protein signaling, RGS"/>
    <property type="match status" value="1"/>
</dbReference>
<dbReference type="EMBL" id="OD573628">
    <property type="protein sequence ID" value="CAD7450117.1"/>
    <property type="molecule type" value="Genomic_DNA"/>
</dbReference>
<dbReference type="GO" id="GO:0005737">
    <property type="term" value="C:cytoplasm"/>
    <property type="evidence" value="ECO:0007669"/>
    <property type="project" value="TreeGrafter"/>
</dbReference>
<keyword evidence="2" id="KW-0808">Transferase</keyword>
<gene>
    <name evidence="6" type="ORF">TBIB3V08_LOCUS12388</name>
</gene>
<keyword evidence="3" id="KW-0547">Nucleotide-binding</keyword>
<dbReference type="InterPro" id="IPR044926">
    <property type="entry name" value="RGS_subdomain_2"/>
</dbReference>
<keyword evidence="4" id="KW-0418">Kinase</keyword>
<dbReference type="InterPro" id="IPR036305">
    <property type="entry name" value="RGS_sf"/>
</dbReference>
<evidence type="ECO:0000256" key="4">
    <source>
        <dbReference type="ARBA" id="ARBA00022777"/>
    </source>
</evidence>
<dbReference type="GO" id="GO:0009966">
    <property type="term" value="P:regulation of signal transduction"/>
    <property type="evidence" value="ECO:0007669"/>
    <property type="project" value="TreeGrafter"/>
</dbReference>
<protein>
    <recommendedName>
        <fullName evidence="7">RGS domain-containing protein</fullName>
    </recommendedName>
</protein>
<name>A0A7R9FCG9_9NEOP</name>
<sequence>MELENIVANTVYLKAREGGTDSNKGKSKKWRKILQFPHISQCIDLRNKIDARYSYVVDQQPIGRLLFRQFCENAQSQYHRYNIFLDSILIPTWNHFHTIVPVDQTNILKLNNSALVLGNISMDPEHFMSSVRVLVVCPLTHYCHYHCTHHSILSCPMVCACGLHAHTIVTTTAHTHHSILSCPMESHKQISAINDSLWWSNGLTCHSLTEGGRMEHYEIESDENRLEVAQTIYRRYLDREVSVTLVNIPSG</sequence>
<proteinExistence type="predicted"/>
<accession>A0A7R9FCG9</accession>
<evidence type="ECO:0000256" key="3">
    <source>
        <dbReference type="ARBA" id="ARBA00022741"/>
    </source>
</evidence>
<dbReference type="Gene3D" id="1.10.167.10">
    <property type="entry name" value="Regulator of G-protein Signalling 4, domain 2"/>
    <property type="match status" value="1"/>
</dbReference>
<evidence type="ECO:0000256" key="5">
    <source>
        <dbReference type="ARBA" id="ARBA00022840"/>
    </source>
</evidence>
<keyword evidence="5" id="KW-0067">ATP-binding</keyword>